<protein>
    <recommendedName>
        <fullName evidence="5">Histidine kinase</fullName>
    </recommendedName>
</protein>
<evidence type="ECO:0000313" key="3">
    <source>
        <dbReference type="EMBL" id="OCA81968.1"/>
    </source>
</evidence>
<dbReference type="Proteomes" id="UP000092578">
    <property type="component" value="Unassembled WGS sequence"/>
</dbReference>
<evidence type="ECO:0000259" key="2">
    <source>
        <dbReference type="PROSITE" id="PS51833"/>
    </source>
</evidence>
<dbReference type="InterPro" id="IPR001633">
    <property type="entry name" value="EAL_dom"/>
</dbReference>
<feature type="domain" description="HDOD" evidence="2">
    <location>
        <begin position="199"/>
        <end position="386"/>
    </location>
</feature>
<dbReference type="Pfam" id="PF00563">
    <property type="entry name" value="EAL"/>
    <property type="match status" value="1"/>
</dbReference>
<dbReference type="RefSeq" id="WP_065411864.1">
    <property type="nucleotide sequence ID" value="NZ_MAYT01000030.1"/>
</dbReference>
<proteinExistence type="predicted"/>
<sequence>MLVHVARQPILNRKEQTVAYELLYRNEAGEHPGTYMNGDKATIELLANSLLHIGLDKLSRGKQVFINFTENLLLQNFPEFLPAENIIVELLEDIAASTEIESACQKLKAKGYTIALDDFLLKDSNKDLIKYADIIKVDFLCTSKAERINMKRELKKFPLVWLAEKVETRGHFEEALNEGFDLFQGFFFAKPTLVSGESIPQFSNQHFIILREALNPEPDILKIAKYIEADLSLSYKLLKLLNRTAFIQRKKVKTIQQAIILIGLEELKKWLFFIMIGFPSSTCPEEVVRISLTRARALELLALSYFKEEPPSLFFLLGMLSMIDVLINKPMDLLLQELPVDERIKQALLFKEGILFELLSLIQEIEKGNWKAADRVSGGKQLEHHVLWDCYQEALEWADKMIKTETGLE</sequence>
<dbReference type="Pfam" id="PF08668">
    <property type="entry name" value="HDOD"/>
    <property type="match status" value="1"/>
</dbReference>
<dbReference type="SMART" id="SM00052">
    <property type="entry name" value="EAL"/>
    <property type="match status" value="1"/>
</dbReference>
<feature type="domain" description="EAL" evidence="1">
    <location>
        <begin position="1"/>
        <end position="205"/>
    </location>
</feature>
<dbReference type="SUPFAM" id="SSF141868">
    <property type="entry name" value="EAL domain-like"/>
    <property type="match status" value="1"/>
</dbReference>
<dbReference type="PANTHER" id="PTHR33525:SF4">
    <property type="entry name" value="CYCLIC DI-GMP PHOSPHODIESTERASE CDGJ"/>
    <property type="match status" value="1"/>
</dbReference>
<gene>
    <name evidence="3" type="ORF">A8F95_14740</name>
</gene>
<dbReference type="InterPro" id="IPR013976">
    <property type="entry name" value="HDOD"/>
</dbReference>
<reference evidence="4" key="1">
    <citation type="submission" date="2016-05" db="EMBL/GenBank/DDBJ databases">
        <authorList>
            <person name="Liu B."/>
            <person name="Wang J."/>
            <person name="Zhu Y."/>
            <person name="Liu G."/>
            <person name="Chen Q."/>
            <person name="Chen Z."/>
            <person name="Lan J."/>
            <person name="Che J."/>
            <person name="Ge C."/>
            <person name="Shi H."/>
            <person name="Pan Z."/>
            <person name="Liu X."/>
        </authorList>
    </citation>
    <scope>NUCLEOTIDE SEQUENCE [LARGE SCALE GENOMIC DNA]</scope>
    <source>
        <strain evidence="4">FJAT-27215</strain>
    </source>
</reference>
<dbReference type="PROSITE" id="PS51833">
    <property type="entry name" value="HDOD"/>
    <property type="match status" value="1"/>
</dbReference>
<evidence type="ECO:0000313" key="4">
    <source>
        <dbReference type="Proteomes" id="UP000092578"/>
    </source>
</evidence>
<keyword evidence="4" id="KW-1185">Reference proteome</keyword>
<dbReference type="InterPro" id="IPR035919">
    <property type="entry name" value="EAL_sf"/>
</dbReference>
<dbReference type="Gene3D" id="3.20.20.450">
    <property type="entry name" value="EAL domain"/>
    <property type="match status" value="1"/>
</dbReference>
<evidence type="ECO:0000259" key="1">
    <source>
        <dbReference type="PROSITE" id="PS50883"/>
    </source>
</evidence>
<dbReference type="PANTHER" id="PTHR33525">
    <property type="match status" value="1"/>
</dbReference>
<dbReference type="PIRSF" id="PIRSF003180">
    <property type="entry name" value="DiGMPpdiest_YuxH"/>
    <property type="match status" value="1"/>
</dbReference>
<accession>A0A1B9ADQ8</accession>
<organism evidence="3 4">
    <name type="scientific">Pseudobacillus wudalianchiensis</name>
    <dbReference type="NCBI Taxonomy" id="1743143"/>
    <lineage>
        <taxon>Bacteria</taxon>
        <taxon>Bacillati</taxon>
        <taxon>Bacillota</taxon>
        <taxon>Bacilli</taxon>
        <taxon>Bacillales</taxon>
        <taxon>Bacillaceae</taxon>
        <taxon>Pseudobacillus</taxon>
    </lineage>
</organism>
<dbReference type="Gene3D" id="1.10.3210.10">
    <property type="entry name" value="Hypothetical protein af1432"/>
    <property type="match status" value="1"/>
</dbReference>
<dbReference type="AlphaFoldDB" id="A0A1B9ADQ8"/>
<dbReference type="PROSITE" id="PS50883">
    <property type="entry name" value="EAL"/>
    <property type="match status" value="1"/>
</dbReference>
<name>A0A1B9ADQ8_9BACI</name>
<evidence type="ECO:0008006" key="5">
    <source>
        <dbReference type="Google" id="ProtNLM"/>
    </source>
</evidence>
<dbReference type="EMBL" id="MAYT01000030">
    <property type="protein sequence ID" value="OCA81968.1"/>
    <property type="molecule type" value="Genomic_DNA"/>
</dbReference>
<dbReference type="InterPro" id="IPR014408">
    <property type="entry name" value="dGMP_Pdiesterase_EAL/HD-GYP"/>
</dbReference>
<dbReference type="InterPro" id="IPR052340">
    <property type="entry name" value="RNase_Y/CdgJ"/>
</dbReference>
<dbReference type="SUPFAM" id="SSF109604">
    <property type="entry name" value="HD-domain/PDEase-like"/>
    <property type="match status" value="1"/>
</dbReference>
<comment type="caution">
    <text evidence="3">The sequence shown here is derived from an EMBL/GenBank/DDBJ whole genome shotgun (WGS) entry which is preliminary data.</text>
</comment>